<evidence type="ECO:0008006" key="3">
    <source>
        <dbReference type="Google" id="ProtNLM"/>
    </source>
</evidence>
<protein>
    <recommendedName>
        <fullName evidence="3">Excreted virulence factor EspC, type VII ESX diderm</fullName>
    </recommendedName>
</protein>
<dbReference type="EMBL" id="BMRE01000052">
    <property type="protein sequence ID" value="GGU72807.1"/>
    <property type="molecule type" value="Genomic_DNA"/>
</dbReference>
<organism evidence="1 2">
    <name type="scientific">Lentzea flava</name>
    <dbReference type="NCBI Taxonomy" id="103732"/>
    <lineage>
        <taxon>Bacteria</taxon>
        <taxon>Bacillati</taxon>
        <taxon>Actinomycetota</taxon>
        <taxon>Actinomycetes</taxon>
        <taxon>Pseudonocardiales</taxon>
        <taxon>Pseudonocardiaceae</taxon>
        <taxon>Lentzea</taxon>
    </lineage>
</organism>
<keyword evidence="2" id="KW-1185">Reference proteome</keyword>
<sequence length="87" mass="9614">MNGFAVDTDELRVLVRPLLRATEDVVELARHPDGRPDRSRGALFAALTRFRAAADHATGVLVRDVDETASRLADTARHYEQADIFPA</sequence>
<evidence type="ECO:0000313" key="2">
    <source>
        <dbReference type="Proteomes" id="UP000649573"/>
    </source>
</evidence>
<accession>A0ABQ2VBB1</accession>
<proteinExistence type="predicted"/>
<gene>
    <name evidence="1" type="ORF">GCM10010178_75430</name>
</gene>
<comment type="caution">
    <text evidence="1">The sequence shown here is derived from an EMBL/GenBank/DDBJ whole genome shotgun (WGS) entry which is preliminary data.</text>
</comment>
<evidence type="ECO:0000313" key="1">
    <source>
        <dbReference type="EMBL" id="GGU72807.1"/>
    </source>
</evidence>
<dbReference type="Proteomes" id="UP000649573">
    <property type="component" value="Unassembled WGS sequence"/>
</dbReference>
<reference evidence="2" key="1">
    <citation type="journal article" date="2019" name="Int. J. Syst. Evol. Microbiol.">
        <title>The Global Catalogue of Microorganisms (GCM) 10K type strain sequencing project: providing services to taxonomists for standard genome sequencing and annotation.</title>
        <authorList>
            <consortium name="The Broad Institute Genomics Platform"/>
            <consortium name="The Broad Institute Genome Sequencing Center for Infectious Disease"/>
            <person name="Wu L."/>
            <person name="Ma J."/>
        </authorList>
    </citation>
    <scope>NUCLEOTIDE SEQUENCE [LARGE SCALE GENOMIC DNA]</scope>
    <source>
        <strain evidence="2">JCM 3296</strain>
    </source>
</reference>
<dbReference type="RefSeq" id="WP_189258569.1">
    <property type="nucleotide sequence ID" value="NZ_BMRE01000052.1"/>
</dbReference>
<name>A0ABQ2VBB1_9PSEU</name>